<accession>A0A151XFC7</accession>
<reference evidence="2 3" key="1">
    <citation type="submission" date="2015-09" db="EMBL/GenBank/DDBJ databases">
        <title>Trachymyrmex zeteki WGS genome.</title>
        <authorList>
            <person name="Nygaard S."/>
            <person name="Hu H."/>
            <person name="Boomsma J."/>
            <person name="Zhang G."/>
        </authorList>
    </citation>
    <scope>NUCLEOTIDE SEQUENCE [LARGE SCALE GENOMIC DNA]</scope>
    <source>
        <strain evidence="2">Tzet28-1</strain>
        <tissue evidence="2">Whole body</tissue>
    </source>
</reference>
<dbReference type="AlphaFoldDB" id="A0A151XFC7"/>
<evidence type="ECO:0000313" key="2">
    <source>
        <dbReference type="EMBL" id="KYQ59079.1"/>
    </source>
</evidence>
<proteinExistence type="predicted"/>
<organism evidence="2 3">
    <name type="scientific">Mycetomoellerius zeteki</name>
    <dbReference type="NCBI Taxonomy" id="64791"/>
    <lineage>
        <taxon>Eukaryota</taxon>
        <taxon>Metazoa</taxon>
        <taxon>Ecdysozoa</taxon>
        <taxon>Arthropoda</taxon>
        <taxon>Hexapoda</taxon>
        <taxon>Insecta</taxon>
        <taxon>Pterygota</taxon>
        <taxon>Neoptera</taxon>
        <taxon>Endopterygota</taxon>
        <taxon>Hymenoptera</taxon>
        <taxon>Apocrita</taxon>
        <taxon>Aculeata</taxon>
        <taxon>Formicoidea</taxon>
        <taxon>Formicidae</taxon>
        <taxon>Myrmicinae</taxon>
        <taxon>Mycetomoellerius</taxon>
    </lineage>
</organism>
<gene>
    <name evidence="2" type="ORF">ALC60_01914</name>
</gene>
<keyword evidence="3" id="KW-1185">Reference proteome</keyword>
<feature type="region of interest" description="Disordered" evidence="1">
    <location>
        <begin position="142"/>
        <end position="163"/>
    </location>
</feature>
<feature type="region of interest" description="Disordered" evidence="1">
    <location>
        <begin position="55"/>
        <end position="110"/>
    </location>
</feature>
<feature type="compositionally biased region" description="Basic and acidic residues" evidence="1">
    <location>
        <begin position="142"/>
        <end position="153"/>
    </location>
</feature>
<feature type="compositionally biased region" description="Basic and acidic residues" evidence="1">
    <location>
        <begin position="81"/>
        <end position="110"/>
    </location>
</feature>
<dbReference type="EMBL" id="KQ982194">
    <property type="protein sequence ID" value="KYQ59079.1"/>
    <property type="molecule type" value="Genomic_DNA"/>
</dbReference>
<name>A0A151XFC7_9HYME</name>
<sequence length="163" mass="18424">MNHGDFDFSCDADEIEPASGDRKRGLSDRHVYPVGGTCFSSAEAYFRSFAQAGLRSESSAGNRLSREGGACWRRGGSTVTDGRRLGTTREERKVEREEKEEERERERERKSKLTVAACGAVDQQCKIFADLYNENRLERAERRSSEDVFKEEEGILYGPEIAD</sequence>
<evidence type="ECO:0000256" key="1">
    <source>
        <dbReference type="SAM" id="MobiDB-lite"/>
    </source>
</evidence>
<evidence type="ECO:0000313" key="3">
    <source>
        <dbReference type="Proteomes" id="UP000075809"/>
    </source>
</evidence>
<protein>
    <submittedName>
        <fullName evidence="2">Uncharacterized protein</fullName>
    </submittedName>
</protein>
<feature type="compositionally biased region" description="Basic and acidic residues" evidence="1">
    <location>
        <begin position="19"/>
        <end position="30"/>
    </location>
</feature>
<feature type="region of interest" description="Disordered" evidence="1">
    <location>
        <begin position="1"/>
        <end position="30"/>
    </location>
</feature>
<dbReference type="Proteomes" id="UP000075809">
    <property type="component" value="Unassembled WGS sequence"/>
</dbReference>